<dbReference type="Proteomes" id="UP000198345">
    <property type="component" value="Unassembled WGS sequence"/>
</dbReference>
<dbReference type="AlphaFoldDB" id="A0A226HAC3"/>
<sequence>MKKIFLLLCLIALYYGTSQTKTAYENAKNEGQKEDFNEDKESNTDSSSLDTLPAFKEPIISPKEEDSSCFKTDKSKGYTETEWEVFKEEWYTKYGDTKNGEDFWDVIFNLQGKKQL</sequence>
<evidence type="ECO:0000256" key="1">
    <source>
        <dbReference type="SAM" id="MobiDB-lite"/>
    </source>
</evidence>
<feature type="signal peptide" evidence="2">
    <location>
        <begin position="1"/>
        <end position="23"/>
    </location>
</feature>
<dbReference type="RefSeq" id="WP_089050015.1">
    <property type="nucleotide sequence ID" value="NZ_FXTV01000003.1"/>
</dbReference>
<reference evidence="3 4" key="1">
    <citation type="submission" date="2016-11" db="EMBL/GenBank/DDBJ databases">
        <title>Whole genomes of Flavobacteriaceae.</title>
        <authorList>
            <person name="Stine C."/>
            <person name="Li C."/>
            <person name="Tadesse D."/>
        </authorList>
    </citation>
    <scope>NUCLEOTIDE SEQUENCE [LARGE SCALE GENOMIC DNA]</scope>
    <source>
        <strain evidence="3 4">DSM 18292</strain>
    </source>
</reference>
<gene>
    <name evidence="3" type="ORF">B0A66_11695</name>
</gene>
<dbReference type="OrthoDB" id="9866641at2"/>
<keyword evidence="2" id="KW-0732">Signal</keyword>
<evidence type="ECO:0000313" key="4">
    <source>
        <dbReference type="Proteomes" id="UP000198345"/>
    </source>
</evidence>
<keyword evidence="4" id="KW-1185">Reference proteome</keyword>
<feature type="compositionally biased region" description="Basic and acidic residues" evidence="1">
    <location>
        <begin position="62"/>
        <end position="73"/>
    </location>
</feature>
<organism evidence="3 4">
    <name type="scientific">Flavobacterium hercynium</name>
    <dbReference type="NCBI Taxonomy" id="387094"/>
    <lineage>
        <taxon>Bacteria</taxon>
        <taxon>Pseudomonadati</taxon>
        <taxon>Bacteroidota</taxon>
        <taxon>Flavobacteriia</taxon>
        <taxon>Flavobacteriales</taxon>
        <taxon>Flavobacteriaceae</taxon>
        <taxon>Flavobacterium</taxon>
    </lineage>
</organism>
<evidence type="ECO:0000313" key="3">
    <source>
        <dbReference type="EMBL" id="OXA91233.1"/>
    </source>
</evidence>
<feature type="compositionally biased region" description="Basic and acidic residues" evidence="1">
    <location>
        <begin position="27"/>
        <end position="43"/>
    </location>
</feature>
<feature type="region of interest" description="Disordered" evidence="1">
    <location>
        <begin position="24"/>
        <end position="73"/>
    </location>
</feature>
<dbReference type="EMBL" id="MUGW01000022">
    <property type="protein sequence ID" value="OXA91233.1"/>
    <property type="molecule type" value="Genomic_DNA"/>
</dbReference>
<proteinExistence type="predicted"/>
<evidence type="ECO:0000256" key="2">
    <source>
        <dbReference type="SAM" id="SignalP"/>
    </source>
</evidence>
<name>A0A226HAC3_9FLAO</name>
<accession>A0A226HAC3</accession>
<protein>
    <submittedName>
        <fullName evidence="3">Uncharacterized protein</fullName>
    </submittedName>
</protein>
<comment type="caution">
    <text evidence="3">The sequence shown here is derived from an EMBL/GenBank/DDBJ whole genome shotgun (WGS) entry which is preliminary data.</text>
</comment>
<feature type="chain" id="PRO_5012669021" evidence="2">
    <location>
        <begin position="24"/>
        <end position="116"/>
    </location>
</feature>